<dbReference type="PROSITE" id="PS50972">
    <property type="entry name" value="PTERIN_BINDING"/>
    <property type="match status" value="1"/>
</dbReference>
<feature type="non-terminal residue" evidence="2">
    <location>
        <position position="1"/>
    </location>
</feature>
<dbReference type="GO" id="GO:0005829">
    <property type="term" value="C:cytosol"/>
    <property type="evidence" value="ECO:0007669"/>
    <property type="project" value="TreeGrafter"/>
</dbReference>
<dbReference type="InterPro" id="IPR011005">
    <property type="entry name" value="Dihydropteroate_synth-like_sf"/>
</dbReference>
<reference evidence="2" key="1">
    <citation type="submission" date="2019-03" db="EMBL/GenBank/DDBJ databases">
        <title>Single cell metagenomics reveals metabolic interactions within the superorganism composed of flagellate Streblomastix strix and complex community of Bacteroidetes bacteria on its surface.</title>
        <authorList>
            <person name="Treitli S.C."/>
            <person name="Kolisko M."/>
            <person name="Husnik F."/>
            <person name="Keeling P."/>
            <person name="Hampl V."/>
        </authorList>
    </citation>
    <scope>NUCLEOTIDE SEQUENCE</scope>
    <source>
        <strain evidence="2">STM</strain>
    </source>
</reference>
<evidence type="ECO:0000259" key="1">
    <source>
        <dbReference type="PROSITE" id="PS50972"/>
    </source>
</evidence>
<dbReference type="PANTHER" id="PTHR20941">
    <property type="entry name" value="FOLATE SYNTHESIS PROTEINS"/>
    <property type="match status" value="1"/>
</dbReference>
<dbReference type="GO" id="GO:0004156">
    <property type="term" value="F:dihydropteroate synthase activity"/>
    <property type="evidence" value="ECO:0007669"/>
    <property type="project" value="TreeGrafter"/>
</dbReference>
<comment type="caution">
    <text evidence="2">The sequence shown here is derived from an EMBL/GenBank/DDBJ whole genome shotgun (WGS) entry which is preliminary data.</text>
</comment>
<organism evidence="2">
    <name type="scientific">termite gut metagenome</name>
    <dbReference type="NCBI Taxonomy" id="433724"/>
    <lineage>
        <taxon>unclassified sequences</taxon>
        <taxon>metagenomes</taxon>
        <taxon>organismal metagenomes</taxon>
    </lineage>
</organism>
<accession>A0A5J4P9J8</accession>
<gene>
    <name evidence="2" type="ORF">EZS27_042727</name>
</gene>
<name>A0A5J4P9J8_9ZZZZ</name>
<feature type="domain" description="Pterin-binding" evidence="1">
    <location>
        <begin position="1"/>
        <end position="66"/>
    </location>
</feature>
<dbReference type="GO" id="GO:0046654">
    <property type="term" value="P:tetrahydrofolate biosynthetic process"/>
    <property type="evidence" value="ECO:0007669"/>
    <property type="project" value="TreeGrafter"/>
</dbReference>
<dbReference type="PANTHER" id="PTHR20941:SF1">
    <property type="entry name" value="FOLIC ACID SYNTHESIS PROTEIN FOL1"/>
    <property type="match status" value="1"/>
</dbReference>
<dbReference type="EMBL" id="SNRY01010552">
    <property type="protein sequence ID" value="KAA6305620.1"/>
    <property type="molecule type" value="Genomic_DNA"/>
</dbReference>
<dbReference type="Gene3D" id="3.20.20.20">
    <property type="entry name" value="Dihydropteroate synthase-like"/>
    <property type="match status" value="1"/>
</dbReference>
<dbReference type="AlphaFoldDB" id="A0A5J4P9J8"/>
<dbReference type="Pfam" id="PF00809">
    <property type="entry name" value="Pterin_bind"/>
    <property type="match status" value="1"/>
</dbReference>
<dbReference type="InterPro" id="IPR000489">
    <property type="entry name" value="Pterin-binding_dom"/>
</dbReference>
<protein>
    <recommendedName>
        <fullName evidence="1">Pterin-binding domain-containing protein</fullName>
    </recommendedName>
</protein>
<sequence length="88" mass="10159">RHLEDFKIFELPILVGISRKSMITRLLNITPQEALNGTAVLNPISLMKGAHIIRVHDVKEAVESIFFSKYLIFNYFKELLRFLVDTNA</sequence>
<dbReference type="InterPro" id="IPR045031">
    <property type="entry name" value="DHP_synth-like"/>
</dbReference>
<evidence type="ECO:0000313" key="2">
    <source>
        <dbReference type="EMBL" id="KAA6305620.1"/>
    </source>
</evidence>
<dbReference type="SUPFAM" id="SSF51717">
    <property type="entry name" value="Dihydropteroate synthetase-like"/>
    <property type="match status" value="1"/>
</dbReference>
<proteinExistence type="predicted"/>